<dbReference type="EMBL" id="JANJQO010002849">
    <property type="protein sequence ID" value="KAJ2965799.1"/>
    <property type="molecule type" value="Genomic_DNA"/>
</dbReference>
<keyword evidence="2" id="KW-1185">Reference proteome</keyword>
<reference evidence="1" key="1">
    <citation type="submission" date="2022-08" db="EMBL/GenBank/DDBJ databases">
        <title>Genome Sequence of Lecanicillium fungicola.</title>
        <authorList>
            <person name="Buettner E."/>
        </authorList>
    </citation>
    <scope>NUCLEOTIDE SEQUENCE</scope>
    <source>
        <strain evidence="1">Babe33</strain>
    </source>
</reference>
<dbReference type="Proteomes" id="UP001143910">
    <property type="component" value="Unassembled WGS sequence"/>
</dbReference>
<evidence type="ECO:0000313" key="2">
    <source>
        <dbReference type="Proteomes" id="UP001143910"/>
    </source>
</evidence>
<comment type="caution">
    <text evidence="1">The sequence shown here is derived from an EMBL/GenBank/DDBJ whole genome shotgun (WGS) entry which is preliminary data.</text>
</comment>
<evidence type="ECO:0000313" key="1">
    <source>
        <dbReference type="EMBL" id="KAJ2965799.1"/>
    </source>
</evidence>
<sequence>MNPMMNAGVNMANMQAHMANSPPHLLQVSPNEIAQIRANRPAMANYTDDQIRLYIQQMKRQSWMNQTRMRSQSGVGQGLGPQNPMAGQNAQMGQQQNQPPNPQQLHLQQQQQQQPQAANRVQLQQQPSQQPAPPMPGVTPAQAPAKQQPTPQQSAKNLKRPSTDDAADNNNVASMNSAGTRGTAPKKPAGPTPQQIANLTPEQRAKYEMWVKTQVANKDSGAVSMAPSADAISKLKAIGQEAQRQALQEPVVDYPMSQQELEETGAKLRRIVIDMGKVGRGLSKWFAITGDEGRASMFFKFRLRLVKQFVDGESMNILRDSFSMRSSDLEQARAMLESMARDLMKSTLMKAQNSQQAQVPQGNNDQSPPPAVAPLNATNLEKNTQALNRQQKNASKAANQPPPAPTVAQAPGFPTNASSPHGNPNYMSRAKDMHLQIPPRKKQKVSQQPGQAASTPSPRVSKTASPEVKRATEPLRPVFLCKEADCDMPSVGFPTEQALKQHVEEEHIKPKEDPVKFVQENLALVLGLEKDGAVKSTSGDSVQAMGAAESKQGHDAAMKRSGSALSRVQSGAVRGENGTPNTGAADVTTPGSSDPWATATIDTQALLSNLGFENGLPTVMNEFQLYRSLTPNDTPESSKDSGASEPNSDISETAALEIDMNWQHIDTDLLLDLNNTNLGMESTLDPSLLLDPLAGPPPDWDDITVDFNKPFQFDTSRYSFNTL</sequence>
<accession>A0ACC1MHR2</accession>
<gene>
    <name evidence="1" type="ORF">NQ176_g10446</name>
</gene>
<name>A0ACC1MHR2_9HYPO</name>
<organism evidence="1 2">
    <name type="scientific">Zarea fungicola</name>
    <dbReference type="NCBI Taxonomy" id="93591"/>
    <lineage>
        <taxon>Eukaryota</taxon>
        <taxon>Fungi</taxon>
        <taxon>Dikarya</taxon>
        <taxon>Ascomycota</taxon>
        <taxon>Pezizomycotina</taxon>
        <taxon>Sordariomycetes</taxon>
        <taxon>Hypocreomycetidae</taxon>
        <taxon>Hypocreales</taxon>
        <taxon>Cordycipitaceae</taxon>
        <taxon>Zarea</taxon>
    </lineage>
</organism>
<protein>
    <submittedName>
        <fullName evidence="1">Uncharacterized protein</fullName>
    </submittedName>
</protein>
<proteinExistence type="predicted"/>